<comment type="similarity">
    <text evidence="2">Belongs to the bacteroidetes fimbrillin superfamily. FimA/Mfa1 family.</text>
</comment>
<dbReference type="InterPro" id="IPR029141">
    <property type="entry name" value="FimA_N"/>
</dbReference>
<evidence type="ECO:0000313" key="6">
    <source>
        <dbReference type="EMBL" id="OUO05196.1"/>
    </source>
</evidence>
<evidence type="ECO:0000256" key="1">
    <source>
        <dbReference type="ARBA" id="ARBA00004561"/>
    </source>
</evidence>
<evidence type="ECO:0000259" key="5">
    <source>
        <dbReference type="Pfam" id="PF06321"/>
    </source>
</evidence>
<accession>A0A9Q5X8B1</accession>
<comment type="subcellular location">
    <subcellularLocation>
        <location evidence="1">Fimbrium</location>
    </subcellularLocation>
</comment>
<dbReference type="Gene3D" id="2.60.40.3690">
    <property type="match status" value="1"/>
</dbReference>
<dbReference type="Pfam" id="PF06321">
    <property type="entry name" value="P_gingi_FimA"/>
    <property type="match status" value="1"/>
</dbReference>
<dbReference type="EMBL" id="NFIJ01000008">
    <property type="protein sequence ID" value="OUO05196.1"/>
    <property type="molecule type" value="Genomic_DNA"/>
</dbReference>
<proteinExistence type="inferred from homology"/>
<dbReference type="GO" id="GO:0009289">
    <property type="term" value="C:pilus"/>
    <property type="evidence" value="ECO:0007669"/>
    <property type="project" value="UniProtKB-SubCell"/>
</dbReference>
<keyword evidence="4" id="KW-0281">Fimbrium</keyword>
<reference evidence="7" key="1">
    <citation type="submission" date="2017-04" db="EMBL/GenBank/DDBJ databases">
        <title>Function of individual gut microbiota members based on whole genome sequencing of pure cultures obtained from chicken caecum.</title>
        <authorList>
            <person name="Medvecky M."/>
            <person name="Cejkova D."/>
            <person name="Polansky O."/>
            <person name="Karasova D."/>
            <person name="Kubasova T."/>
            <person name="Cizek A."/>
            <person name="Rychlik I."/>
        </authorList>
    </citation>
    <scope>NUCLEOTIDE SEQUENCE [LARGE SCALE GENOMIC DNA]</scope>
    <source>
        <strain evidence="7">An42</strain>
    </source>
</reference>
<name>A0A9Q5X8B1_9BACT</name>
<comment type="caution">
    <text evidence="6">The sequence shown here is derived from an EMBL/GenBank/DDBJ whole genome shotgun (WGS) entry which is preliminary data.</text>
</comment>
<keyword evidence="3" id="KW-0732">Signal</keyword>
<evidence type="ECO:0000256" key="3">
    <source>
        <dbReference type="ARBA" id="ARBA00022729"/>
    </source>
</evidence>
<dbReference type="PROSITE" id="PS51257">
    <property type="entry name" value="PROKAR_LIPOPROTEIN"/>
    <property type="match status" value="1"/>
</dbReference>
<gene>
    <name evidence="6" type="ORF">B5F96_09125</name>
</gene>
<evidence type="ECO:0000256" key="4">
    <source>
        <dbReference type="ARBA" id="ARBA00023263"/>
    </source>
</evidence>
<evidence type="ECO:0000256" key="2">
    <source>
        <dbReference type="ARBA" id="ARBA00006011"/>
    </source>
</evidence>
<dbReference type="AlphaFoldDB" id="A0A9Q5X8B1"/>
<feature type="domain" description="Major fimbrial subunit protein N-terminal" evidence="5">
    <location>
        <begin position="34"/>
        <end position="216"/>
    </location>
</feature>
<evidence type="ECO:0000313" key="7">
    <source>
        <dbReference type="Proteomes" id="UP000195975"/>
    </source>
</evidence>
<dbReference type="Gene3D" id="2.60.40.2580">
    <property type="match status" value="1"/>
</dbReference>
<dbReference type="Proteomes" id="UP000195975">
    <property type="component" value="Unassembled WGS sequence"/>
</dbReference>
<sequence>MKLRNLFLASLIVCTMASCSKDDDGISGPQEVDAYLSFASTTDVMTKASIDGGTDKEAKIQSLTAYVFDESGKYVISKHVSLPDGTTESSGEDFDAKDGSITTIKAIHVKVAKPTGSATISATKFRVLLLANMNELAPADLDALKNKKTAAITTFNEIGKSYLPMHSDVLTVTGLTPVKEETDGTKTHHLNWYKDNSSCVVSDTPTEGAHVTTVPNGVGMVTMTRSISRVQFTSLKSSFTAQYAGVTFKIDSIYLANVRNNATVMGEEDTEADYFRGGPVEFAVIQDLIDPEATVDASFAKRYETPLVLSNESGELNATTLDFDKYINANQPEYAEEGYLTRLLITGTLMDGDRELGKKYFHIPLKLVDDAGNVASNKFFKISATITGEGSPNPDEIMENACINFSIEVAPWNVVEQTEEDAN</sequence>
<protein>
    <recommendedName>
        <fullName evidence="5">Major fimbrial subunit protein N-terminal domain-containing protein</fullName>
    </recommendedName>
</protein>
<organism evidence="6 7">
    <name type="scientific">Parabacteroides johnsonii</name>
    <dbReference type="NCBI Taxonomy" id="387661"/>
    <lineage>
        <taxon>Bacteria</taxon>
        <taxon>Pseudomonadati</taxon>
        <taxon>Bacteroidota</taxon>
        <taxon>Bacteroidia</taxon>
        <taxon>Bacteroidales</taxon>
        <taxon>Tannerellaceae</taxon>
        <taxon>Parabacteroides</taxon>
    </lineage>
</organism>